<reference evidence="4 5" key="1">
    <citation type="submission" date="2020-08" db="EMBL/GenBank/DDBJ databases">
        <title>novel species in genus Corynebacterium.</title>
        <authorList>
            <person name="Zhang G."/>
        </authorList>
    </citation>
    <scope>NUCLEOTIDE SEQUENCE [LARGE SCALE GENOMIC DNA]</scope>
    <source>
        <strain evidence="3">Zg-917</strain>
        <strain evidence="4 5">zg-917</strain>
    </source>
</reference>
<organism evidence="3 4">
    <name type="scientific">Corynebacterium lujinxingii</name>
    <dbReference type="NCBI Taxonomy" id="2763010"/>
    <lineage>
        <taxon>Bacteria</taxon>
        <taxon>Bacillati</taxon>
        <taxon>Actinomycetota</taxon>
        <taxon>Actinomycetes</taxon>
        <taxon>Mycobacteriales</taxon>
        <taxon>Corynebacteriaceae</taxon>
        <taxon>Corynebacterium</taxon>
    </lineage>
</organism>
<dbReference type="KEGG" id="cluj:IAU68_07770"/>
<proteinExistence type="predicted"/>
<keyword evidence="1" id="KW-0812">Transmembrane</keyword>
<evidence type="ECO:0000313" key="2">
    <source>
        <dbReference type="EMBL" id="MBC3177980.1"/>
    </source>
</evidence>
<feature type="transmembrane region" description="Helical" evidence="1">
    <location>
        <begin position="86"/>
        <end position="111"/>
    </location>
</feature>
<evidence type="ECO:0000313" key="4">
    <source>
        <dbReference type="Proteomes" id="UP000516235"/>
    </source>
</evidence>
<sequence>MIGSGAGLLALALLLGIGAGFAWGALRPAYVGEVSDGGAVIDQAASPANVQFTGFAWFVILAALLGLVVGIVAWRAVGRKRFRGGVWWMVWAMVVAALGSIAVYLFGNWFALRLTPVPDHDALSDGAQFSLVPPIAPGAAWAVAPLVAGLVYWFANLAAYTRERDEISEVATLSA</sequence>
<gene>
    <name evidence="2" type="ORF">H7348_01430</name>
    <name evidence="3" type="ORF">IAU68_07770</name>
</gene>
<keyword evidence="5" id="KW-1185">Reference proteome</keyword>
<dbReference type="Proteomes" id="UP000516235">
    <property type="component" value="Chromosome"/>
</dbReference>
<dbReference type="EMBL" id="JACMYE010000001">
    <property type="protein sequence ID" value="MBC3177980.1"/>
    <property type="molecule type" value="Genomic_DNA"/>
</dbReference>
<dbReference type="RefSeq" id="WP_171192741.1">
    <property type="nucleotide sequence ID" value="NZ_CP061032.1"/>
</dbReference>
<protein>
    <recommendedName>
        <fullName evidence="6">DUF2567 domain-containing protein</fullName>
    </recommendedName>
</protein>
<evidence type="ECO:0000256" key="1">
    <source>
        <dbReference type="SAM" id="Phobius"/>
    </source>
</evidence>
<keyword evidence="1" id="KW-1133">Transmembrane helix</keyword>
<feature type="transmembrane region" description="Helical" evidence="1">
    <location>
        <begin position="55"/>
        <end position="74"/>
    </location>
</feature>
<dbReference type="AlphaFoldDB" id="A0A7H0JX32"/>
<evidence type="ECO:0000313" key="5">
    <source>
        <dbReference type="Proteomes" id="UP000642876"/>
    </source>
</evidence>
<evidence type="ECO:0000313" key="3">
    <source>
        <dbReference type="EMBL" id="QNP89598.1"/>
    </source>
</evidence>
<name>A0A7H0JX32_9CORY</name>
<feature type="transmembrane region" description="Helical" evidence="1">
    <location>
        <begin position="131"/>
        <end position="155"/>
    </location>
</feature>
<dbReference type="EMBL" id="CP061032">
    <property type="protein sequence ID" value="QNP89598.1"/>
    <property type="molecule type" value="Genomic_DNA"/>
</dbReference>
<accession>A0A7H0JX32</accession>
<keyword evidence="1" id="KW-0472">Membrane</keyword>
<evidence type="ECO:0008006" key="6">
    <source>
        <dbReference type="Google" id="ProtNLM"/>
    </source>
</evidence>
<dbReference type="Proteomes" id="UP000642876">
    <property type="component" value="Unassembled WGS sequence"/>
</dbReference>